<dbReference type="AlphaFoldDB" id="A0A8X8AN25"/>
<gene>
    <name evidence="1" type="ORF">POTOM_005997</name>
</gene>
<dbReference type="EMBL" id="JAAWWB010000002">
    <property type="protein sequence ID" value="KAG6789866.1"/>
    <property type="molecule type" value="Genomic_DNA"/>
</dbReference>
<dbReference type="PANTHER" id="PTHR12716:SF8">
    <property type="entry name" value="TRANSCRIPTION INITIATION FACTOR IIE SUBUNIT BETA"/>
    <property type="match status" value="1"/>
</dbReference>
<dbReference type="GO" id="GO:0005673">
    <property type="term" value="C:transcription factor TFIIE complex"/>
    <property type="evidence" value="ECO:0007669"/>
    <property type="project" value="InterPro"/>
</dbReference>
<proteinExistence type="predicted"/>
<dbReference type="PANTHER" id="PTHR12716">
    <property type="entry name" value="TRANSCRIPTION INITIATION FACTOR IIE, BETA SUBUNIT"/>
    <property type="match status" value="1"/>
</dbReference>
<dbReference type="GO" id="GO:0006367">
    <property type="term" value="P:transcription initiation at RNA polymerase II promoter"/>
    <property type="evidence" value="ECO:0007669"/>
    <property type="project" value="InterPro"/>
</dbReference>
<name>A0A8X8AN25_POPTO</name>
<evidence type="ECO:0000313" key="1">
    <source>
        <dbReference type="EMBL" id="KAG6789866.1"/>
    </source>
</evidence>
<dbReference type="GO" id="GO:0001097">
    <property type="term" value="F:TFIIH-class transcription factor complex binding"/>
    <property type="evidence" value="ECO:0007669"/>
    <property type="project" value="TreeGrafter"/>
</dbReference>
<accession>A0A8X8AN25</accession>
<comment type="caution">
    <text evidence="1">The sequence shown here is derived from an EMBL/GenBank/DDBJ whole genome shotgun (WGS) entry which is preliminary data.</text>
</comment>
<organism evidence="1 2">
    <name type="scientific">Populus tomentosa</name>
    <name type="common">Chinese white poplar</name>
    <dbReference type="NCBI Taxonomy" id="118781"/>
    <lineage>
        <taxon>Eukaryota</taxon>
        <taxon>Viridiplantae</taxon>
        <taxon>Streptophyta</taxon>
        <taxon>Embryophyta</taxon>
        <taxon>Tracheophyta</taxon>
        <taxon>Spermatophyta</taxon>
        <taxon>Magnoliopsida</taxon>
        <taxon>eudicotyledons</taxon>
        <taxon>Gunneridae</taxon>
        <taxon>Pentapetalae</taxon>
        <taxon>rosids</taxon>
        <taxon>fabids</taxon>
        <taxon>Malpighiales</taxon>
        <taxon>Salicaceae</taxon>
        <taxon>Saliceae</taxon>
        <taxon>Populus</taxon>
    </lineage>
</organism>
<sequence length="160" mass="18239">MFMKLAGIEALKPAGKIRVLSNFDSKDYIVSPYEYDPKSIIKVDGDLRKLFRGVELPRDMLDIEKYLQMNGMMPASNTAKRRGAAQVKGIFSEKKIKNKKCGIRKIHNLANPHLPELYEISVLDTSEVDCSIVELRFIRREALLSQGKLLHESSNEVECR</sequence>
<protein>
    <submittedName>
        <fullName evidence="1">Uncharacterized protein</fullName>
    </submittedName>
</protein>
<dbReference type="OrthoDB" id="3907302at2759"/>
<reference evidence="1" key="1">
    <citation type="journal article" date="2020" name="bioRxiv">
        <title>Hybrid origin of Populus tomentosa Carr. identified through genome sequencing and phylogenomic analysis.</title>
        <authorList>
            <person name="An X."/>
            <person name="Gao K."/>
            <person name="Chen Z."/>
            <person name="Li J."/>
            <person name="Yang X."/>
            <person name="Yang X."/>
            <person name="Zhou J."/>
            <person name="Guo T."/>
            <person name="Zhao T."/>
            <person name="Huang S."/>
            <person name="Miao D."/>
            <person name="Khan W.U."/>
            <person name="Rao P."/>
            <person name="Ye M."/>
            <person name="Lei B."/>
            <person name="Liao W."/>
            <person name="Wang J."/>
            <person name="Ji L."/>
            <person name="Li Y."/>
            <person name="Guo B."/>
            <person name="Mustafa N.S."/>
            <person name="Li S."/>
            <person name="Yun Q."/>
            <person name="Keller S.R."/>
            <person name="Mao J."/>
            <person name="Zhang R."/>
            <person name="Strauss S.H."/>
        </authorList>
    </citation>
    <scope>NUCLEOTIDE SEQUENCE</scope>
    <source>
        <strain evidence="1">GM15</strain>
        <tissue evidence="1">Leaf</tissue>
    </source>
</reference>
<keyword evidence="2" id="KW-1185">Reference proteome</keyword>
<dbReference type="Proteomes" id="UP000886885">
    <property type="component" value="Chromosome 1D"/>
</dbReference>
<evidence type="ECO:0000313" key="2">
    <source>
        <dbReference type="Proteomes" id="UP000886885"/>
    </source>
</evidence>
<dbReference type="InterPro" id="IPR016656">
    <property type="entry name" value="TFIIE-bsu"/>
</dbReference>